<organism evidence="1 2">
    <name type="scientific">Micromonospora fluostatini</name>
    <dbReference type="NCBI Taxonomy" id="1629071"/>
    <lineage>
        <taxon>Bacteria</taxon>
        <taxon>Bacillati</taxon>
        <taxon>Actinomycetota</taxon>
        <taxon>Actinomycetes</taxon>
        <taxon>Micromonosporales</taxon>
        <taxon>Micromonosporaceae</taxon>
        <taxon>Micromonospora</taxon>
    </lineage>
</organism>
<reference evidence="1 2" key="1">
    <citation type="submission" date="2019-02" db="EMBL/GenBank/DDBJ databases">
        <title>Draft genome sequences of novel Actinobacteria.</title>
        <authorList>
            <person name="Sahin N."/>
            <person name="Ay H."/>
            <person name="Saygin H."/>
        </authorList>
    </citation>
    <scope>NUCLEOTIDE SEQUENCE [LARGE SCALE GENOMIC DNA]</scope>
    <source>
        <strain evidence="1 2">JCM 30529</strain>
    </source>
</reference>
<sequence length="188" mass="19884">MAIVLYAAVLEVRDGSGWAPSAPIEIKADEGTSPAEAGADFMATRKPRGRWRLRVWVGDRVRLAAPPAATVTAETLAAAERGEVPVARASRRHHPVRVSGPVSAVVDRVALADIEVGQRVLLTDDRHASAAHECTGPWWPAAHAEGAVEAVVKLRAVTQGRDGDVVDLVTTVGEVRRVSAERSIALAA</sequence>
<proteinExistence type="predicted"/>
<name>A0ABY2DMT3_9ACTN</name>
<dbReference type="Proteomes" id="UP000295626">
    <property type="component" value="Unassembled WGS sequence"/>
</dbReference>
<gene>
    <name evidence="1" type="ORF">E1091_00140</name>
</gene>
<dbReference type="EMBL" id="SMKE01000002">
    <property type="protein sequence ID" value="TDC02645.1"/>
    <property type="molecule type" value="Genomic_DNA"/>
</dbReference>
<accession>A0ABY2DMT3</accession>
<protein>
    <submittedName>
        <fullName evidence="1">Uncharacterized protein</fullName>
    </submittedName>
</protein>
<evidence type="ECO:0000313" key="2">
    <source>
        <dbReference type="Proteomes" id="UP000295626"/>
    </source>
</evidence>
<comment type="caution">
    <text evidence="1">The sequence shown here is derived from an EMBL/GenBank/DDBJ whole genome shotgun (WGS) entry which is preliminary data.</text>
</comment>
<evidence type="ECO:0000313" key="1">
    <source>
        <dbReference type="EMBL" id="TDC02645.1"/>
    </source>
</evidence>
<keyword evidence="2" id="KW-1185">Reference proteome</keyword>